<dbReference type="InterPro" id="IPR050309">
    <property type="entry name" value="Type-B_Carboxylest/Lipase"/>
</dbReference>
<dbReference type="ESTHER" id="caere-e3msx4">
    <property type="family name" value="Carb_B_Nematoda"/>
</dbReference>
<gene>
    <name evidence="5" type="ORF">CRE_15494</name>
</gene>
<dbReference type="HOGENOM" id="CLU_006586_13_0_1"/>
<sequence>MADSTWNFTVFLILFHLVSSQFNGVPLSGNSGLPPKPPAETSNTTVDVQINTGNVTATVRGLQFSYGKSYRGIPYAQPPIGRLRFDYAQRKDPSGIVKALEYGAACSQKPMKMDVEGKKSAEDCLFINVFTPLNVTKDSQLPVYMFYHYGGHVGGNGNLDEGIFPNLVNRGPIIMVSMNYRVGPFGFFTTRDSTASGNWATSDWIESLNWVNRYISFFGGDPKRITIGGQSAGAESVSAITMTPLSKLLYNQVIQESGSVFDATIMSYSEKTRNTSEYLTIALNCSSKKQWEDRNMFTTILACLRNRTSSEIMAADDSLPDHRSKWSLVEDDKYFRESLESLAMKRDKSIKVLIGNVNSEWIFFEDRSYMTTNVNNSRNTASRIEKDLAASYEISYYSNPKQVLSAAENALINRNGISENDHVGWEAKKLQLWSEMVFIGPVLRDASFYRTTGNTVYLYSLDWLSSNALIDVTERRLRGVSHGTELTYLFETSCQFYNCTSGDNLLRQYFSTTWVNFIKLGNPTPSGSSLPFRWLPMDRSNRFLSFSPTPKMESNYHSNSSFWACIAPQIDGYNGPFCQDF</sequence>
<protein>
    <recommendedName>
        <fullName evidence="4">Carboxylic ester hydrolase</fullName>
        <ecNumber evidence="4">3.1.1.-</ecNumber>
    </recommendedName>
</protein>
<dbReference type="OMA" id="VIWINID"/>
<dbReference type="eggNOG" id="KOG1516">
    <property type="taxonomic scope" value="Eukaryota"/>
</dbReference>
<dbReference type="GO" id="GO:0052689">
    <property type="term" value="F:carboxylic ester hydrolase activity"/>
    <property type="evidence" value="ECO:0007669"/>
    <property type="project" value="UniProtKB-KW"/>
</dbReference>
<dbReference type="Pfam" id="PF00135">
    <property type="entry name" value="COesterase"/>
    <property type="match status" value="1"/>
</dbReference>
<dbReference type="InterPro" id="IPR019819">
    <property type="entry name" value="Carboxylesterase_B_CS"/>
</dbReference>
<evidence type="ECO:0000256" key="3">
    <source>
        <dbReference type="ARBA" id="ARBA00022801"/>
    </source>
</evidence>
<evidence type="ECO:0000256" key="1">
    <source>
        <dbReference type="ARBA" id="ARBA00005964"/>
    </source>
</evidence>
<dbReference type="SUPFAM" id="SSF53474">
    <property type="entry name" value="alpha/beta-Hydrolases"/>
    <property type="match status" value="1"/>
</dbReference>
<keyword evidence="3 4" id="KW-0378">Hydrolase</keyword>
<dbReference type="Gene3D" id="3.40.50.1820">
    <property type="entry name" value="alpha/beta hydrolase"/>
    <property type="match status" value="1"/>
</dbReference>
<evidence type="ECO:0000256" key="2">
    <source>
        <dbReference type="ARBA" id="ARBA00022487"/>
    </source>
</evidence>
<reference evidence="5" key="1">
    <citation type="submission" date="2007-07" db="EMBL/GenBank/DDBJ databases">
        <title>PCAP assembly of the Caenorhabditis remanei genome.</title>
        <authorList>
            <consortium name="The Caenorhabditis remanei Sequencing Consortium"/>
            <person name="Wilson R.K."/>
        </authorList>
    </citation>
    <scope>NUCLEOTIDE SEQUENCE [LARGE SCALE GENOMIC DNA]</scope>
    <source>
        <strain evidence="5">PB4641</strain>
    </source>
</reference>
<dbReference type="EC" id="3.1.1.-" evidence="4"/>
<dbReference type="InterPro" id="IPR019826">
    <property type="entry name" value="Carboxylesterase_B_AS"/>
</dbReference>
<dbReference type="Proteomes" id="UP000008281">
    <property type="component" value="Unassembled WGS sequence"/>
</dbReference>
<dbReference type="InterPro" id="IPR029058">
    <property type="entry name" value="AB_hydrolase_fold"/>
</dbReference>
<keyword evidence="4" id="KW-0732">Signal</keyword>
<dbReference type="PROSITE" id="PS00122">
    <property type="entry name" value="CARBOXYLESTERASE_B_1"/>
    <property type="match status" value="1"/>
</dbReference>
<keyword evidence="6" id="KW-1185">Reference proteome</keyword>
<evidence type="ECO:0000313" key="6">
    <source>
        <dbReference type="Proteomes" id="UP000008281"/>
    </source>
</evidence>
<proteinExistence type="inferred from homology"/>
<keyword evidence="2" id="KW-0719">Serine esterase</keyword>
<dbReference type="STRING" id="31234.E3MSX4"/>
<accession>E3MSX4</accession>
<dbReference type="PROSITE" id="PS00941">
    <property type="entry name" value="CARBOXYLESTERASE_B_2"/>
    <property type="match status" value="1"/>
</dbReference>
<dbReference type="EMBL" id="DS268474">
    <property type="protein sequence ID" value="EFP08574.1"/>
    <property type="molecule type" value="Genomic_DNA"/>
</dbReference>
<dbReference type="AlphaFoldDB" id="E3MSX4"/>
<evidence type="ECO:0000313" key="5">
    <source>
        <dbReference type="EMBL" id="EFP08574.1"/>
    </source>
</evidence>
<dbReference type="PANTHER" id="PTHR11559">
    <property type="entry name" value="CARBOXYLESTERASE"/>
    <property type="match status" value="1"/>
</dbReference>
<dbReference type="InterPro" id="IPR002018">
    <property type="entry name" value="CarbesteraseB"/>
</dbReference>
<feature type="signal peptide" evidence="4">
    <location>
        <begin position="1"/>
        <end position="20"/>
    </location>
</feature>
<evidence type="ECO:0000256" key="4">
    <source>
        <dbReference type="RuleBase" id="RU361235"/>
    </source>
</evidence>
<comment type="similarity">
    <text evidence="1 4">Belongs to the type-B carboxylesterase/lipase family.</text>
</comment>
<name>E3MSX4_CAERE</name>
<organism evidence="6">
    <name type="scientific">Caenorhabditis remanei</name>
    <name type="common">Caenorhabditis vulgaris</name>
    <dbReference type="NCBI Taxonomy" id="31234"/>
    <lineage>
        <taxon>Eukaryota</taxon>
        <taxon>Metazoa</taxon>
        <taxon>Ecdysozoa</taxon>
        <taxon>Nematoda</taxon>
        <taxon>Chromadorea</taxon>
        <taxon>Rhabditida</taxon>
        <taxon>Rhabditina</taxon>
        <taxon>Rhabditomorpha</taxon>
        <taxon>Rhabditoidea</taxon>
        <taxon>Rhabditidae</taxon>
        <taxon>Peloderinae</taxon>
        <taxon>Caenorhabditis</taxon>
    </lineage>
</organism>
<dbReference type="OrthoDB" id="5842897at2759"/>
<feature type="chain" id="PRO_5015019548" description="Carboxylic ester hydrolase" evidence="4">
    <location>
        <begin position="21"/>
        <end position="581"/>
    </location>
</feature>